<dbReference type="InterPro" id="IPR012338">
    <property type="entry name" value="Beta-lactam/transpept-like"/>
</dbReference>
<gene>
    <name evidence="2" type="ORF">BET10_14035</name>
</gene>
<comment type="caution">
    <text evidence="2">The sequence shown here is derived from an EMBL/GenBank/DDBJ whole genome shotgun (WGS) entry which is preliminary data.</text>
</comment>
<dbReference type="Pfam" id="PF00144">
    <property type="entry name" value="Beta-lactamase"/>
    <property type="match status" value="1"/>
</dbReference>
<feature type="domain" description="Beta-lactamase-related" evidence="1">
    <location>
        <begin position="2"/>
        <end position="255"/>
    </location>
</feature>
<dbReference type="Proteomes" id="UP000179786">
    <property type="component" value="Unassembled WGS sequence"/>
</dbReference>
<dbReference type="SUPFAM" id="SSF56601">
    <property type="entry name" value="beta-lactamase/transpeptidase-like"/>
    <property type="match status" value="1"/>
</dbReference>
<dbReference type="InterPro" id="IPR050789">
    <property type="entry name" value="Diverse_Enzym_Activities"/>
</dbReference>
<dbReference type="EMBL" id="MKJU01000027">
    <property type="protein sequence ID" value="OHU89908.1"/>
    <property type="molecule type" value="Genomic_DNA"/>
</dbReference>
<organism evidence="2 3">
    <name type="scientific">Pseudoalteromonas amylolytica</name>
    <dbReference type="NCBI Taxonomy" id="1859457"/>
    <lineage>
        <taxon>Bacteria</taxon>
        <taxon>Pseudomonadati</taxon>
        <taxon>Pseudomonadota</taxon>
        <taxon>Gammaproteobacteria</taxon>
        <taxon>Alteromonadales</taxon>
        <taxon>Pseudoalteromonadaceae</taxon>
        <taxon>Pseudoalteromonas</taxon>
    </lineage>
</organism>
<protein>
    <recommendedName>
        <fullName evidence="1">Beta-lactamase-related domain-containing protein</fullName>
    </recommendedName>
</protein>
<keyword evidence="3" id="KW-1185">Reference proteome</keyword>
<dbReference type="InterPro" id="IPR001466">
    <property type="entry name" value="Beta-lactam-related"/>
</dbReference>
<sequence length="264" mass="30431">MIQQHMEAAKLPGVSVLVFKDGKPVYSKQYGYTNLETQEQPTQNSLFQVASISKLVTGTAILKLYEQGKLHLDDDINKHLPFSVKNPSFPDTAITFRMLLSHVSSVSDGSFFFGSPYWDMYNEIGKPTYKAEPLDSFITHYFKSDEKYYDEKDNFNDAKLGTMLEYSNVGYGLLGYLVEQVSGMPFNEFCKQEIFSPLDMKHTRWLIKNVEKETMAIPYNYNLLSNTYVRLGAYELSTYSESGLKTSSAEFMRFLHVFWIMVKR</sequence>
<dbReference type="PANTHER" id="PTHR43283">
    <property type="entry name" value="BETA-LACTAMASE-RELATED"/>
    <property type="match status" value="1"/>
</dbReference>
<dbReference type="Gene3D" id="3.40.710.10">
    <property type="entry name" value="DD-peptidase/beta-lactamase superfamily"/>
    <property type="match status" value="1"/>
</dbReference>
<evidence type="ECO:0000313" key="2">
    <source>
        <dbReference type="EMBL" id="OHU89908.1"/>
    </source>
</evidence>
<name>A0A1S1MT51_9GAMM</name>
<reference evidence="2 3" key="1">
    <citation type="submission" date="2016-09" db="EMBL/GenBank/DDBJ databases">
        <title>Pseudoalteromonas amylolytica sp. nov., isolated from the surface seawater.</title>
        <authorList>
            <person name="Wu Y.-H."/>
            <person name="Cheng H."/>
            <person name="Jin X.-B."/>
            <person name="Wang C.-S."/>
            <person name="Xu X.-W."/>
        </authorList>
    </citation>
    <scope>NUCLEOTIDE SEQUENCE [LARGE SCALE GENOMIC DNA]</scope>
    <source>
        <strain evidence="2 3">JW1</strain>
    </source>
</reference>
<evidence type="ECO:0000313" key="3">
    <source>
        <dbReference type="Proteomes" id="UP000179786"/>
    </source>
</evidence>
<dbReference type="STRING" id="1859457.BET10_14035"/>
<proteinExistence type="predicted"/>
<evidence type="ECO:0000259" key="1">
    <source>
        <dbReference type="Pfam" id="PF00144"/>
    </source>
</evidence>
<accession>A0A1S1MT51</accession>
<dbReference type="AlphaFoldDB" id="A0A1S1MT51"/>